<feature type="non-terminal residue" evidence="2">
    <location>
        <position position="1"/>
    </location>
</feature>
<keyword evidence="3" id="KW-1185">Reference proteome</keyword>
<comment type="caution">
    <text evidence="2">The sequence shown here is derived from an EMBL/GenBank/DDBJ whole genome shotgun (WGS) entry which is preliminary data.</text>
</comment>
<name>A0A371GLY0_MUCPR</name>
<dbReference type="PANTHER" id="PTHR33193:SF68">
    <property type="entry name" value="DUF3511 DOMAIN-CONTAINING PROTEIN"/>
    <property type="match status" value="1"/>
</dbReference>
<evidence type="ECO:0000313" key="3">
    <source>
        <dbReference type="Proteomes" id="UP000257109"/>
    </source>
</evidence>
<proteinExistence type="predicted"/>
<dbReference type="InterPro" id="IPR021899">
    <property type="entry name" value="DUF3511"/>
</dbReference>
<reference evidence="2" key="1">
    <citation type="submission" date="2018-05" db="EMBL/GenBank/DDBJ databases">
        <title>Draft genome of Mucuna pruriens seed.</title>
        <authorList>
            <person name="Nnadi N.E."/>
            <person name="Vos R."/>
            <person name="Hasami M.H."/>
            <person name="Devisetty U.K."/>
            <person name="Aguiy J.C."/>
        </authorList>
    </citation>
    <scope>NUCLEOTIDE SEQUENCE [LARGE SCALE GENOMIC DNA]</scope>
    <source>
        <strain evidence="2">JCA_2017</strain>
    </source>
</reference>
<organism evidence="2 3">
    <name type="scientific">Mucuna pruriens</name>
    <name type="common">Velvet bean</name>
    <name type="synonym">Dolichos pruriens</name>
    <dbReference type="NCBI Taxonomy" id="157652"/>
    <lineage>
        <taxon>Eukaryota</taxon>
        <taxon>Viridiplantae</taxon>
        <taxon>Streptophyta</taxon>
        <taxon>Embryophyta</taxon>
        <taxon>Tracheophyta</taxon>
        <taxon>Spermatophyta</taxon>
        <taxon>Magnoliopsida</taxon>
        <taxon>eudicotyledons</taxon>
        <taxon>Gunneridae</taxon>
        <taxon>Pentapetalae</taxon>
        <taxon>rosids</taxon>
        <taxon>fabids</taxon>
        <taxon>Fabales</taxon>
        <taxon>Fabaceae</taxon>
        <taxon>Papilionoideae</taxon>
        <taxon>50 kb inversion clade</taxon>
        <taxon>NPAAA clade</taxon>
        <taxon>indigoferoid/millettioid clade</taxon>
        <taxon>Phaseoleae</taxon>
        <taxon>Mucuna</taxon>
    </lineage>
</organism>
<dbReference type="Pfam" id="PF12023">
    <property type="entry name" value="DUF3511"/>
    <property type="match status" value="1"/>
</dbReference>
<protein>
    <submittedName>
        <fullName evidence="2">Uncharacterized protein</fullName>
    </submittedName>
</protein>
<sequence length="117" mass="13854">MVVVQHQHPQPLYGGTRQIQARNEKVRTIQDNKTWIARSRGRTSSSCSNYEPSPRRERKHHGSMSPPSTSLWNDKEMKRKRRVAKYKFYEAEGKFKSSLKEGFRNFKYTCMKIVTIF</sequence>
<dbReference type="AlphaFoldDB" id="A0A371GLY0"/>
<dbReference type="OrthoDB" id="660385at2759"/>
<evidence type="ECO:0000313" key="2">
    <source>
        <dbReference type="EMBL" id="RDX91569.1"/>
    </source>
</evidence>
<dbReference type="EMBL" id="QJKJ01005083">
    <property type="protein sequence ID" value="RDX91569.1"/>
    <property type="molecule type" value="Genomic_DNA"/>
</dbReference>
<feature type="compositionally biased region" description="Polar residues" evidence="1">
    <location>
        <begin position="42"/>
        <end position="51"/>
    </location>
</feature>
<accession>A0A371GLY0</accession>
<evidence type="ECO:0000256" key="1">
    <source>
        <dbReference type="SAM" id="MobiDB-lite"/>
    </source>
</evidence>
<feature type="region of interest" description="Disordered" evidence="1">
    <location>
        <begin position="37"/>
        <end position="76"/>
    </location>
</feature>
<dbReference type="Proteomes" id="UP000257109">
    <property type="component" value="Unassembled WGS sequence"/>
</dbReference>
<gene>
    <name evidence="2" type="ORF">CR513_26417</name>
</gene>
<dbReference type="PANTHER" id="PTHR33193">
    <property type="entry name" value="DOMAIN PROTEIN, PUTATIVE (DUF3511)-RELATED"/>
    <property type="match status" value="1"/>
</dbReference>